<proteinExistence type="predicted"/>
<accession>A0A699SY13</accession>
<name>A0A699SY13_TANCI</name>
<protein>
    <submittedName>
        <fullName evidence="2">Uncharacterized protein</fullName>
    </submittedName>
</protein>
<comment type="caution">
    <text evidence="2">The sequence shown here is derived from an EMBL/GenBank/DDBJ whole genome shotgun (WGS) entry which is preliminary data.</text>
</comment>
<evidence type="ECO:0000256" key="1">
    <source>
        <dbReference type="SAM" id="MobiDB-lite"/>
    </source>
</evidence>
<evidence type="ECO:0000313" key="2">
    <source>
        <dbReference type="EMBL" id="GFD02807.1"/>
    </source>
</evidence>
<dbReference type="AlphaFoldDB" id="A0A699SY13"/>
<gene>
    <name evidence="2" type="ORF">Tci_874776</name>
</gene>
<reference evidence="2" key="1">
    <citation type="journal article" date="2019" name="Sci. Rep.">
        <title>Draft genome of Tanacetum cinerariifolium, the natural source of mosquito coil.</title>
        <authorList>
            <person name="Yamashiro T."/>
            <person name="Shiraishi A."/>
            <person name="Satake H."/>
            <person name="Nakayama K."/>
        </authorList>
    </citation>
    <scope>NUCLEOTIDE SEQUENCE</scope>
</reference>
<organism evidence="2">
    <name type="scientific">Tanacetum cinerariifolium</name>
    <name type="common">Dalmatian daisy</name>
    <name type="synonym">Chrysanthemum cinerariifolium</name>
    <dbReference type="NCBI Taxonomy" id="118510"/>
    <lineage>
        <taxon>Eukaryota</taxon>
        <taxon>Viridiplantae</taxon>
        <taxon>Streptophyta</taxon>
        <taxon>Embryophyta</taxon>
        <taxon>Tracheophyta</taxon>
        <taxon>Spermatophyta</taxon>
        <taxon>Magnoliopsida</taxon>
        <taxon>eudicotyledons</taxon>
        <taxon>Gunneridae</taxon>
        <taxon>Pentapetalae</taxon>
        <taxon>asterids</taxon>
        <taxon>campanulids</taxon>
        <taxon>Asterales</taxon>
        <taxon>Asteraceae</taxon>
        <taxon>Asteroideae</taxon>
        <taxon>Anthemideae</taxon>
        <taxon>Anthemidinae</taxon>
        <taxon>Tanacetum</taxon>
    </lineage>
</organism>
<feature type="non-terminal residue" evidence="2">
    <location>
        <position position="88"/>
    </location>
</feature>
<sequence length="88" mass="9423">MEALRGSSYEDEDEEEEEHLAPADSAVVIPTDELVSPLEGTEPIILPPSTDTTTTGARITIRPQTSISLPPEAEVERLLAMPTPSPSP</sequence>
<feature type="compositionally biased region" description="Acidic residues" evidence="1">
    <location>
        <begin position="9"/>
        <end position="18"/>
    </location>
</feature>
<feature type="region of interest" description="Disordered" evidence="1">
    <location>
        <begin position="1"/>
        <end position="29"/>
    </location>
</feature>
<dbReference type="EMBL" id="BKCJ011200613">
    <property type="protein sequence ID" value="GFD02807.1"/>
    <property type="molecule type" value="Genomic_DNA"/>
</dbReference>